<feature type="region of interest" description="Disordered" evidence="1">
    <location>
        <begin position="1"/>
        <end position="26"/>
    </location>
</feature>
<keyword evidence="2" id="KW-0067">ATP-binding</keyword>
<accession>A0A8J5P764</accession>
<dbReference type="InterPro" id="IPR039421">
    <property type="entry name" value="Type_1_exporter"/>
</dbReference>
<dbReference type="EMBL" id="JAELUQ010000005">
    <property type="protein sequence ID" value="KAG7413562.1"/>
    <property type="molecule type" value="Genomic_DNA"/>
</dbReference>
<gene>
    <name evidence="2" type="ORF">Forpe1208_v008039</name>
</gene>
<organism evidence="2 3">
    <name type="scientific">Fusarium oxysporum f. sp. rapae</name>
    <dbReference type="NCBI Taxonomy" id="485398"/>
    <lineage>
        <taxon>Eukaryota</taxon>
        <taxon>Fungi</taxon>
        <taxon>Dikarya</taxon>
        <taxon>Ascomycota</taxon>
        <taxon>Pezizomycotina</taxon>
        <taxon>Sordariomycetes</taxon>
        <taxon>Hypocreomycetidae</taxon>
        <taxon>Hypocreales</taxon>
        <taxon>Nectriaceae</taxon>
        <taxon>Fusarium</taxon>
        <taxon>Fusarium oxysporum species complex</taxon>
    </lineage>
</organism>
<dbReference type="GO" id="GO:0034040">
    <property type="term" value="F:ATPase-coupled lipid transmembrane transporter activity"/>
    <property type="evidence" value="ECO:0007669"/>
    <property type="project" value="TreeGrafter"/>
</dbReference>
<protein>
    <submittedName>
        <fullName evidence="2">ATP-binding cassette transporter abc4</fullName>
    </submittedName>
</protein>
<evidence type="ECO:0000256" key="1">
    <source>
        <dbReference type="SAM" id="MobiDB-lite"/>
    </source>
</evidence>
<comment type="caution">
    <text evidence="2">The sequence shown here is derived from an EMBL/GenBank/DDBJ whole genome shotgun (WGS) entry which is preliminary data.</text>
</comment>
<keyword evidence="2" id="KW-0547">Nucleotide-binding</keyword>
<evidence type="ECO:0000313" key="3">
    <source>
        <dbReference type="Proteomes" id="UP000694050"/>
    </source>
</evidence>
<dbReference type="Proteomes" id="UP000694050">
    <property type="component" value="Unassembled WGS sequence"/>
</dbReference>
<dbReference type="GO" id="GO:0005524">
    <property type="term" value="F:ATP binding"/>
    <property type="evidence" value="ECO:0007669"/>
    <property type="project" value="UniProtKB-KW"/>
</dbReference>
<evidence type="ECO:0000313" key="2">
    <source>
        <dbReference type="EMBL" id="KAG7413562.1"/>
    </source>
</evidence>
<name>A0A8J5P764_FUSOX</name>
<sequence length="151" mass="16504">MPEEDTQASSVVEREEPDNTDSGKPRETLVTLDTAVETEGLNFSLGQRQLIAPARALLRNTRFVLVDEGTSSVDPETDALVQETLATGLGGKTLIAIAHRLRTVIQYDRVCAMDKGKIVELAPPLELREQGGIFRAMCDSNGITREMFTSV</sequence>
<dbReference type="PANTHER" id="PTHR24221:SF654">
    <property type="entry name" value="ATP-BINDING CASSETTE SUB-FAMILY B MEMBER 6"/>
    <property type="match status" value="1"/>
</dbReference>
<dbReference type="PANTHER" id="PTHR24221">
    <property type="entry name" value="ATP-BINDING CASSETTE SUB-FAMILY B"/>
    <property type="match status" value="1"/>
</dbReference>
<dbReference type="AlphaFoldDB" id="A0A8J5P764"/>
<reference evidence="2" key="1">
    <citation type="submission" date="2021-04" db="EMBL/GenBank/DDBJ databases">
        <title>First draft genome resource for Brassicaceae pathogens Fusarium oxysporum f. sp. raphani and Fusarium oxysporum f. sp. rapae.</title>
        <authorList>
            <person name="Asai S."/>
        </authorList>
    </citation>
    <scope>NUCLEOTIDE SEQUENCE</scope>
    <source>
        <strain evidence="2">Tf1208</strain>
    </source>
</reference>
<proteinExistence type="predicted"/>